<feature type="transmembrane region" description="Helical" evidence="1">
    <location>
        <begin position="50"/>
        <end position="68"/>
    </location>
</feature>
<dbReference type="Proteomes" id="UP000290288">
    <property type="component" value="Unassembled WGS sequence"/>
</dbReference>
<feature type="transmembrane region" description="Helical" evidence="1">
    <location>
        <begin position="191"/>
        <end position="216"/>
    </location>
</feature>
<proteinExistence type="predicted"/>
<comment type="caution">
    <text evidence="2">The sequence shown here is derived from an EMBL/GenBank/DDBJ whole genome shotgun (WGS) entry which is preliminary data.</text>
</comment>
<keyword evidence="1" id="KW-1133">Transmembrane helix</keyword>
<feature type="transmembrane region" description="Helical" evidence="1">
    <location>
        <begin position="324"/>
        <end position="344"/>
    </location>
</feature>
<feature type="transmembrane region" description="Helical" evidence="1">
    <location>
        <begin position="100"/>
        <end position="119"/>
    </location>
</feature>
<feature type="transmembrane region" description="Helical" evidence="1">
    <location>
        <begin position="350"/>
        <end position="366"/>
    </location>
</feature>
<keyword evidence="1" id="KW-0812">Transmembrane</keyword>
<dbReference type="OrthoDB" id="3234297at2759"/>
<keyword evidence="1" id="KW-0472">Membrane</keyword>
<dbReference type="EMBL" id="SDEE01000735">
    <property type="protein sequence ID" value="RXW14244.1"/>
    <property type="molecule type" value="Genomic_DNA"/>
</dbReference>
<reference evidence="2 3" key="1">
    <citation type="submission" date="2019-01" db="EMBL/GenBank/DDBJ databases">
        <title>Draft genome sequence of Psathyrella aberdarensis IHI B618.</title>
        <authorList>
            <person name="Buettner E."/>
            <person name="Kellner H."/>
        </authorList>
    </citation>
    <scope>NUCLEOTIDE SEQUENCE [LARGE SCALE GENOMIC DNA]</scope>
    <source>
        <strain evidence="2 3">IHI B618</strain>
    </source>
</reference>
<dbReference type="AlphaFoldDB" id="A0A4Q2D747"/>
<feature type="transmembrane region" description="Helical" evidence="1">
    <location>
        <begin position="463"/>
        <end position="480"/>
    </location>
</feature>
<feature type="transmembrane region" description="Helical" evidence="1">
    <location>
        <begin position="378"/>
        <end position="401"/>
    </location>
</feature>
<protein>
    <submittedName>
        <fullName evidence="2">Uncharacterized protein</fullName>
    </submittedName>
</protein>
<organism evidence="2 3">
    <name type="scientific">Candolleomyces aberdarensis</name>
    <dbReference type="NCBI Taxonomy" id="2316362"/>
    <lineage>
        <taxon>Eukaryota</taxon>
        <taxon>Fungi</taxon>
        <taxon>Dikarya</taxon>
        <taxon>Basidiomycota</taxon>
        <taxon>Agaricomycotina</taxon>
        <taxon>Agaricomycetes</taxon>
        <taxon>Agaricomycetidae</taxon>
        <taxon>Agaricales</taxon>
        <taxon>Agaricineae</taxon>
        <taxon>Psathyrellaceae</taxon>
        <taxon>Candolleomyces</taxon>
    </lineage>
</organism>
<feature type="transmembrane region" description="Helical" evidence="1">
    <location>
        <begin position="492"/>
        <end position="511"/>
    </location>
</feature>
<evidence type="ECO:0000313" key="2">
    <source>
        <dbReference type="EMBL" id="RXW14244.1"/>
    </source>
</evidence>
<keyword evidence="3" id="KW-1185">Reference proteome</keyword>
<gene>
    <name evidence="2" type="ORF">EST38_g11609</name>
</gene>
<name>A0A4Q2D747_9AGAR</name>
<evidence type="ECO:0000256" key="1">
    <source>
        <dbReference type="SAM" id="Phobius"/>
    </source>
</evidence>
<accession>A0A4Q2D747</accession>
<feature type="transmembrane region" description="Helical" evidence="1">
    <location>
        <begin position="74"/>
        <end position="93"/>
    </location>
</feature>
<evidence type="ECO:0000313" key="3">
    <source>
        <dbReference type="Proteomes" id="UP000290288"/>
    </source>
</evidence>
<feature type="transmembrane region" description="Helical" evidence="1">
    <location>
        <begin position="421"/>
        <end position="442"/>
    </location>
</feature>
<sequence length="551" mass="63177">MANRTYPDLNFNRLADEAKYFKAFCLNPADDHCDLGLCPNTDVTGIGQQISIYITTFIYAMVLAYIPWLHRPMLYAHLSVLYSLFIAALVSMLKGELTNADGIFVLVTAGSPSSVYLWYLTVRSFWNTNIFPIRHADKSVPAHKSLEVQLTRALALGSFLFEIVLICLMFIPSKAIKFSQPACNREYGTALWYNVAWELPVAIQSVTMLIFFLMAFGLTRLWTKRGAYEVPAPILQPLSKDIEEIPTNERKDNIDIISWTEQVLFDCYPQFMDRTLFICLISVVQLSALPDLVYVVNSKDCFTIILVTFGLFREMPHTSRFKIFVLRIFIFIFLAGVWVARFFGMPFPSGADWVIFFIGCSSAVWSRSHFSTSNMKVFLPILLVLFSLIITAANIFIPIIGDPKSFNLGDFKPPDRSFFSFFSLAILTVVLWIICWLGTSNWPWRKPLSWDKFNKAIWRRAHLLKFCWIVLGPHILWIQASNNSNSSRPTDMTFGQIFALIVSLVTVFTLLDEAREMKKELWMAFFQSDLMPYEEKEQPKHYVPHPGLGLS</sequence>
<feature type="transmembrane region" description="Helical" evidence="1">
    <location>
        <begin position="153"/>
        <end position="171"/>
    </location>
</feature>